<feature type="transmembrane region" description="Helical" evidence="6">
    <location>
        <begin position="174"/>
        <end position="191"/>
    </location>
</feature>
<keyword evidence="4 6" id="KW-1133">Transmembrane helix</keyword>
<evidence type="ECO:0000256" key="6">
    <source>
        <dbReference type="SAM" id="Phobius"/>
    </source>
</evidence>
<dbReference type="Proteomes" id="UP000657177">
    <property type="component" value="Unassembled WGS sequence"/>
</dbReference>
<accession>A0A8J6LMP1</accession>
<feature type="transmembrane region" description="Helical" evidence="6">
    <location>
        <begin position="138"/>
        <end position="162"/>
    </location>
</feature>
<evidence type="ECO:0000313" key="7">
    <source>
        <dbReference type="EMBL" id="MBA2132993.1"/>
    </source>
</evidence>
<feature type="transmembrane region" description="Helical" evidence="6">
    <location>
        <begin position="198"/>
        <end position="215"/>
    </location>
</feature>
<dbReference type="GO" id="GO:0016020">
    <property type="term" value="C:membrane"/>
    <property type="evidence" value="ECO:0007669"/>
    <property type="project" value="UniProtKB-SubCell"/>
</dbReference>
<dbReference type="InterPro" id="IPR001204">
    <property type="entry name" value="Phos_transporter"/>
</dbReference>
<feature type="transmembrane region" description="Helical" evidence="6">
    <location>
        <begin position="110"/>
        <end position="131"/>
    </location>
</feature>
<dbReference type="AlphaFoldDB" id="A0A8J6LMP1"/>
<feature type="transmembrane region" description="Helical" evidence="6">
    <location>
        <begin position="47"/>
        <end position="67"/>
    </location>
</feature>
<dbReference type="EMBL" id="JAAKDE010000010">
    <property type="protein sequence ID" value="MBA2132993.1"/>
    <property type="molecule type" value="Genomic_DNA"/>
</dbReference>
<proteinExistence type="predicted"/>
<reference evidence="7" key="1">
    <citation type="submission" date="2020-06" db="EMBL/GenBank/DDBJ databases">
        <title>Novel chitinolytic bacterium.</title>
        <authorList>
            <person name="Ungkulpasvich U."/>
            <person name="Kosugi A."/>
            <person name="Uke A."/>
        </authorList>
    </citation>
    <scope>NUCLEOTIDE SEQUENCE</scope>
    <source>
        <strain evidence="7">UUS1-1</strain>
    </source>
</reference>
<protein>
    <submittedName>
        <fullName evidence="7">Inorganic phosphate transporter</fullName>
    </submittedName>
</protein>
<feature type="transmembrane region" description="Helical" evidence="6">
    <location>
        <begin position="308"/>
        <end position="329"/>
    </location>
</feature>
<dbReference type="Pfam" id="PF01384">
    <property type="entry name" value="PHO4"/>
    <property type="match status" value="1"/>
</dbReference>
<feature type="transmembrane region" description="Helical" evidence="6">
    <location>
        <begin position="79"/>
        <end position="104"/>
    </location>
</feature>
<comment type="subcellular location">
    <subcellularLocation>
        <location evidence="1">Membrane</location>
        <topology evidence="1">Multi-pass membrane protein</topology>
    </subcellularLocation>
</comment>
<organism evidence="7 8">
    <name type="scientific">Capillibacterium thermochitinicola</name>
    <dbReference type="NCBI Taxonomy" id="2699427"/>
    <lineage>
        <taxon>Bacteria</taxon>
        <taxon>Bacillati</taxon>
        <taxon>Bacillota</taxon>
        <taxon>Capillibacterium</taxon>
    </lineage>
</organism>
<evidence type="ECO:0000256" key="4">
    <source>
        <dbReference type="ARBA" id="ARBA00022989"/>
    </source>
</evidence>
<sequence length="333" mass="34546">MGGKKVPLLLFAFIVFLILAAEFVNGWTDAPNAIATVVATKALKPRTAVVLAVTGNILGAFYGQAVAQTIGTEIVRPDAINLVTLGAALIGIVVWATAASWFGIPTSESHALLAGLAGAGLATAGPAALLLSGWKKIFLGLVISVLFGAIGGFSLVWVLKFFSADWSPRKTNRIFNTLQIVAAAGMAFSHGSNDGQKFIGLFTLTLVLSGFLPVFQVQPWVVLLCSVVMGAGTSVGGWRIIEKVGSKMVKLEPDQGLAAQTAAAASILFASSLGVPLSTTHTITTAIMGAGTTRGLSAVNWGVAKELVLAWVFTFPVCGLIGYLTAWILTGLF</sequence>
<evidence type="ECO:0000313" key="8">
    <source>
        <dbReference type="Proteomes" id="UP000657177"/>
    </source>
</evidence>
<gene>
    <name evidence="7" type="ORF">G5B42_05470</name>
</gene>
<dbReference type="PANTHER" id="PTHR11101">
    <property type="entry name" value="PHOSPHATE TRANSPORTER"/>
    <property type="match status" value="1"/>
</dbReference>
<keyword evidence="8" id="KW-1185">Reference proteome</keyword>
<keyword evidence="3 6" id="KW-0812">Transmembrane</keyword>
<evidence type="ECO:0000256" key="3">
    <source>
        <dbReference type="ARBA" id="ARBA00022692"/>
    </source>
</evidence>
<dbReference type="GO" id="GO:0035435">
    <property type="term" value="P:phosphate ion transmembrane transport"/>
    <property type="evidence" value="ECO:0007669"/>
    <property type="project" value="TreeGrafter"/>
</dbReference>
<dbReference type="GO" id="GO:0005315">
    <property type="term" value="F:phosphate transmembrane transporter activity"/>
    <property type="evidence" value="ECO:0007669"/>
    <property type="project" value="InterPro"/>
</dbReference>
<dbReference type="PANTHER" id="PTHR11101:SF80">
    <property type="entry name" value="PHOSPHATE TRANSPORTER"/>
    <property type="match status" value="1"/>
</dbReference>
<keyword evidence="2" id="KW-0813">Transport</keyword>
<keyword evidence="5 6" id="KW-0472">Membrane</keyword>
<feature type="transmembrane region" description="Helical" evidence="6">
    <location>
        <begin position="221"/>
        <end position="241"/>
    </location>
</feature>
<comment type="caution">
    <text evidence="7">The sequence shown here is derived from an EMBL/GenBank/DDBJ whole genome shotgun (WGS) entry which is preliminary data.</text>
</comment>
<evidence type="ECO:0000256" key="1">
    <source>
        <dbReference type="ARBA" id="ARBA00004141"/>
    </source>
</evidence>
<evidence type="ECO:0000256" key="2">
    <source>
        <dbReference type="ARBA" id="ARBA00022448"/>
    </source>
</evidence>
<evidence type="ECO:0000256" key="5">
    <source>
        <dbReference type="ARBA" id="ARBA00023136"/>
    </source>
</evidence>
<feature type="transmembrane region" description="Helical" evidence="6">
    <location>
        <begin position="262"/>
        <end position="288"/>
    </location>
</feature>
<name>A0A8J6LMP1_9FIRM</name>